<gene>
    <name evidence="1" type="ORF">HMPREF9473_04635</name>
</gene>
<dbReference type="Proteomes" id="UP000005384">
    <property type="component" value="Unassembled WGS sequence"/>
</dbReference>
<dbReference type="InterPro" id="IPR016621">
    <property type="entry name" value="UCP014543"/>
</dbReference>
<proteinExistence type="predicted"/>
<evidence type="ECO:0000313" key="1">
    <source>
        <dbReference type="EMBL" id="EHI57526.1"/>
    </source>
</evidence>
<comment type="caution">
    <text evidence="1">The sequence shown here is derived from an EMBL/GenBank/DDBJ whole genome shotgun (WGS) entry which is preliminary data.</text>
</comment>
<evidence type="ECO:0000313" key="2">
    <source>
        <dbReference type="Proteomes" id="UP000005384"/>
    </source>
</evidence>
<dbReference type="PATRIC" id="fig|742737.3.peg.4623"/>
<organism evidence="1 2">
    <name type="scientific">Hungatella hathewayi WAL-18680</name>
    <dbReference type="NCBI Taxonomy" id="742737"/>
    <lineage>
        <taxon>Bacteria</taxon>
        <taxon>Bacillati</taxon>
        <taxon>Bacillota</taxon>
        <taxon>Clostridia</taxon>
        <taxon>Lachnospirales</taxon>
        <taxon>Lachnospiraceae</taxon>
        <taxon>Hungatella</taxon>
    </lineage>
</organism>
<evidence type="ECO:0008006" key="3">
    <source>
        <dbReference type="Google" id="ProtNLM"/>
    </source>
</evidence>
<dbReference type="Pfam" id="PF12646">
    <property type="entry name" value="DUF3783"/>
    <property type="match status" value="1"/>
</dbReference>
<keyword evidence="2" id="KW-1185">Reference proteome</keyword>
<sequence length="124" mass="14275">MREMVLYYNTVQNPNVAKLKGVLVRMGVRIKNITPEQVTQTVGYLAGIEGYPESEIPEVLPVIEEEMLVMRGFTSRRMDELLMNLRKAGVPKIALKAVVTESNCGWSFYHLYEEIREEHKKMSL</sequence>
<dbReference type="RefSeq" id="WP_006782623.1">
    <property type="nucleotide sequence ID" value="NZ_CP040506.1"/>
</dbReference>
<dbReference type="AlphaFoldDB" id="G5IMA7"/>
<name>G5IMA7_9FIRM</name>
<dbReference type="OrthoDB" id="1049518at2"/>
<dbReference type="HOGENOM" id="CLU_135494_0_0_9"/>
<accession>G5IMA7</accession>
<dbReference type="EMBL" id="ADLN01000120">
    <property type="protein sequence ID" value="EHI57526.1"/>
    <property type="molecule type" value="Genomic_DNA"/>
</dbReference>
<protein>
    <recommendedName>
        <fullName evidence="3">DUF3783 domain-containing protein</fullName>
    </recommendedName>
</protein>
<reference evidence="1 2" key="1">
    <citation type="submission" date="2011-08" db="EMBL/GenBank/DDBJ databases">
        <title>The Genome Sequence of Clostridium hathewayi WAL-18680.</title>
        <authorList>
            <consortium name="The Broad Institute Genome Sequencing Platform"/>
            <person name="Earl A."/>
            <person name="Ward D."/>
            <person name="Feldgarden M."/>
            <person name="Gevers D."/>
            <person name="Finegold S.M."/>
            <person name="Summanen P.H."/>
            <person name="Molitoris D.R."/>
            <person name="Song M."/>
            <person name="Daigneault M."/>
            <person name="Allen-Vercoe E."/>
            <person name="Young S.K."/>
            <person name="Zeng Q."/>
            <person name="Gargeya S."/>
            <person name="Fitzgerald M."/>
            <person name="Haas B."/>
            <person name="Abouelleil A."/>
            <person name="Alvarado L."/>
            <person name="Arachchi H.M."/>
            <person name="Berlin A."/>
            <person name="Brown A."/>
            <person name="Chapman S.B."/>
            <person name="Chen Z."/>
            <person name="Dunbar C."/>
            <person name="Freedman E."/>
            <person name="Gearin G."/>
            <person name="Gellesch M."/>
            <person name="Goldberg J."/>
            <person name="Griggs A."/>
            <person name="Gujja S."/>
            <person name="Heiman D."/>
            <person name="Howarth C."/>
            <person name="Larson L."/>
            <person name="Lui A."/>
            <person name="MacDonald P.J.P."/>
            <person name="Montmayeur A."/>
            <person name="Murphy C."/>
            <person name="Neiman D."/>
            <person name="Pearson M."/>
            <person name="Priest M."/>
            <person name="Roberts A."/>
            <person name="Saif S."/>
            <person name="Shea T."/>
            <person name="Shenoy N."/>
            <person name="Sisk P."/>
            <person name="Stolte C."/>
            <person name="Sykes S."/>
            <person name="Wortman J."/>
            <person name="Nusbaum C."/>
            <person name="Birren B."/>
        </authorList>
    </citation>
    <scope>NUCLEOTIDE SEQUENCE [LARGE SCALE GENOMIC DNA]</scope>
    <source>
        <strain evidence="1 2">WAL-18680</strain>
    </source>
</reference>